<dbReference type="PATRIC" id="fig|1299334.3.peg.8275"/>
<feature type="domain" description="DUF5631" evidence="1">
    <location>
        <begin position="1"/>
        <end position="73"/>
    </location>
</feature>
<sequence>MAKAASRGTGVLDKEIEVLQELLAEFRDRVLDSYPDNVDAAAVGNWQLLAAIDALVEGDKTGANYHFAWFQALSHVATGG</sequence>
<dbReference type="InterPro" id="IPR040833">
    <property type="entry name" value="DUF5631"/>
</dbReference>
<evidence type="ECO:0000259" key="1">
    <source>
        <dbReference type="Pfam" id="PF18645"/>
    </source>
</evidence>
<organism evidence="2">
    <name type="scientific">Mycobacterium xenopi 4042</name>
    <dbReference type="NCBI Taxonomy" id="1299334"/>
    <lineage>
        <taxon>Bacteria</taxon>
        <taxon>Bacillati</taxon>
        <taxon>Actinomycetota</taxon>
        <taxon>Actinomycetes</taxon>
        <taxon>Mycobacteriales</taxon>
        <taxon>Mycobacteriaceae</taxon>
        <taxon>Mycobacterium</taxon>
    </lineage>
</organism>
<gene>
    <name evidence="2" type="ORF">I553_1007</name>
</gene>
<comment type="caution">
    <text evidence="2">The sequence shown here is derived from an EMBL/GenBank/DDBJ whole genome shotgun (WGS) entry which is preliminary data.</text>
</comment>
<reference evidence="2" key="1">
    <citation type="submission" date="2014-01" db="EMBL/GenBank/DDBJ databases">
        <authorList>
            <person name="Brown-Elliot B."/>
            <person name="Wallace R."/>
            <person name="Lenaerts A."/>
            <person name="Ordway D."/>
            <person name="DeGroote M.A."/>
            <person name="Parker T."/>
            <person name="Sizemore C."/>
            <person name="Tallon L.J."/>
            <person name="Sadzewicz L.K."/>
            <person name="Sengamalay N."/>
            <person name="Fraser C.M."/>
            <person name="Hine E."/>
            <person name="Shefchek K.A."/>
            <person name="Das S.P."/>
            <person name="Tettelin H."/>
        </authorList>
    </citation>
    <scope>NUCLEOTIDE SEQUENCE [LARGE SCALE GENOMIC DNA]</scope>
    <source>
        <strain evidence="2">4042</strain>
    </source>
</reference>
<evidence type="ECO:0000313" key="2">
    <source>
        <dbReference type="EMBL" id="EUA16032.1"/>
    </source>
</evidence>
<dbReference type="Pfam" id="PF18645">
    <property type="entry name" value="DUF5631"/>
    <property type="match status" value="1"/>
</dbReference>
<name>X7Z942_MYCXE</name>
<accession>X7Z942</accession>
<dbReference type="EMBL" id="JAOB01000080">
    <property type="protein sequence ID" value="EUA16032.1"/>
    <property type="molecule type" value="Genomic_DNA"/>
</dbReference>
<dbReference type="AlphaFoldDB" id="X7Z942"/>
<protein>
    <recommendedName>
        <fullName evidence="1">DUF5631 domain-containing protein</fullName>
    </recommendedName>
</protein>
<proteinExistence type="predicted"/>